<dbReference type="Proteomes" id="UP001057402">
    <property type="component" value="Chromosome 6"/>
</dbReference>
<reference evidence="2" key="1">
    <citation type="journal article" date="2023" name="Front. Plant Sci.">
        <title>Chromosomal-level genome assembly of Melastoma candidum provides insights into trichome evolution.</title>
        <authorList>
            <person name="Zhong Y."/>
            <person name="Wu W."/>
            <person name="Sun C."/>
            <person name="Zou P."/>
            <person name="Liu Y."/>
            <person name="Dai S."/>
            <person name="Zhou R."/>
        </authorList>
    </citation>
    <scope>NUCLEOTIDE SEQUENCE [LARGE SCALE GENOMIC DNA]</scope>
</reference>
<gene>
    <name evidence="1" type="ORF">MLD38_021312</name>
</gene>
<accession>A0ACB9QGX4</accession>
<evidence type="ECO:0000313" key="1">
    <source>
        <dbReference type="EMBL" id="KAI4365319.1"/>
    </source>
</evidence>
<proteinExistence type="predicted"/>
<organism evidence="1 2">
    <name type="scientific">Melastoma candidum</name>
    <dbReference type="NCBI Taxonomy" id="119954"/>
    <lineage>
        <taxon>Eukaryota</taxon>
        <taxon>Viridiplantae</taxon>
        <taxon>Streptophyta</taxon>
        <taxon>Embryophyta</taxon>
        <taxon>Tracheophyta</taxon>
        <taxon>Spermatophyta</taxon>
        <taxon>Magnoliopsida</taxon>
        <taxon>eudicotyledons</taxon>
        <taxon>Gunneridae</taxon>
        <taxon>Pentapetalae</taxon>
        <taxon>rosids</taxon>
        <taxon>malvids</taxon>
        <taxon>Myrtales</taxon>
        <taxon>Melastomataceae</taxon>
        <taxon>Melastomatoideae</taxon>
        <taxon>Melastomateae</taxon>
        <taxon>Melastoma</taxon>
    </lineage>
</organism>
<name>A0ACB9QGX4_9MYRT</name>
<evidence type="ECO:0000313" key="2">
    <source>
        <dbReference type="Proteomes" id="UP001057402"/>
    </source>
</evidence>
<protein>
    <submittedName>
        <fullName evidence="1">Uncharacterized protein</fullName>
    </submittedName>
</protein>
<comment type="caution">
    <text evidence="1">The sequence shown here is derived from an EMBL/GenBank/DDBJ whole genome shotgun (WGS) entry which is preliminary data.</text>
</comment>
<dbReference type="EMBL" id="CM042885">
    <property type="protein sequence ID" value="KAI4365319.1"/>
    <property type="molecule type" value="Genomic_DNA"/>
</dbReference>
<sequence length="88" mass="10297">MRSSPLLFPPRLPVFLIRRHPRLQTQTLLPSRRHLATVKSKMAAEEGENFKFGPYKIDPREVFYRTHFSYAMVNLRPVVPGHILLLSQ</sequence>
<keyword evidence="2" id="KW-1185">Reference proteome</keyword>